<evidence type="ECO:0000313" key="2">
    <source>
        <dbReference type="Proteomes" id="UP000324222"/>
    </source>
</evidence>
<dbReference type="AlphaFoldDB" id="A0A5B7KCK6"/>
<accession>A0A5B7KCK6</accession>
<evidence type="ECO:0000313" key="1">
    <source>
        <dbReference type="EMBL" id="MPD04870.1"/>
    </source>
</evidence>
<reference evidence="1 2" key="1">
    <citation type="submission" date="2019-05" db="EMBL/GenBank/DDBJ databases">
        <title>Another draft genome of Portunus trituberculatus and its Hox gene families provides insights of decapod evolution.</title>
        <authorList>
            <person name="Jeong J.-H."/>
            <person name="Song I."/>
            <person name="Kim S."/>
            <person name="Choi T."/>
            <person name="Kim D."/>
            <person name="Ryu S."/>
            <person name="Kim W."/>
        </authorList>
    </citation>
    <scope>NUCLEOTIDE SEQUENCE [LARGE SCALE GENOMIC DNA]</scope>
    <source>
        <tissue evidence="1">Muscle</tissue>
    </source>
</reference>
<dbReference type="Proteomes" id="UP000324222">
    <property type="component" value="Unassembled WGS sequence"/>
</dbReference>
<dbReference type="EMBL" id="VSRR010143216">
    <property type="protein sequence ID" value="MPD04870.1"/>
    <property type="molecule type" value="Genomic_DNA"/>
</dbReference>
<keyword evidence="2" id="KW-1185">Reference proteome</keyword>
<sequence>MMTSIPASESPSGVGNMNVSRSDCSLGIDQNAGVTLRRPPTTVQVSFLRLHTNVVTIGSISVQEGHAERRTSTFVGV</sequence>
<comment type="caution">
    <text evidence="1">The sequence shown here is derived from an EMBL/GenBank/DDBJ whole genome shotgun (WGS) entry which is preliminary data.</text>
</comment>
<protein>
    <submittedName>
        <fullName evidence="1">Uncharacterized protein</fullName>
    </submittedName>
</protein>
<organism evidence="1 2">
    <name type="scientific">Portunus trituberculatus</name>
    <name type="common">Swimming crab</name>
    <name type="synonym">Neptunus trituberculatus</name>
    <dbReference type="NCBI Taxonomy" id="210409"/>
    <lineage>
        <taxon>Eukaryota</taxon>
        <taxon>Metazoa</taxon>
        <taxon>Ecdysozoa</taxon>
        <taxon>Arthropoda</taxon>
        <taxon>Crustacea</taxon>
        <taxon>Multicrustacea</taxon>
        <taxon>Malacostraca</taxon>
        <taxon>Eumalacostraca</taxon>
        <taxon>Eucarida</taxon>
        <taxon>Decapoda</taxon>
        <taxon>Pleocyemata</taxon>
        <taxon>Brachyura</taxon>
        <taxon>Eubrachyura</taxon>
        <taxon>Portunoidea</taxon>
        <taxon>Portunidae</taxon>
        <taxon>Portuninae</taxon>
        <taxon>Portunus</taxon>
    </lineage>
</organism>
<gene>
    <name evidence="1" type="ORF">E2C01_100581</name>
</gene>
<name>A0A5B7KCK6_PORTR</name>
<proteinExistence type="predicted"/>